<dbReference type="Pfam" id="PF06338">
    <property type="entry name" value="ComK"/>
    <property type="match status" value="1"/>
</dbReference>
<sequence length="136" mass="16235">MNYMINTSNGCQIYQKNQIIKKNMNTLTYVKKLCLNHLFTYQGYIDACRKVLNLKYKIPLYITDHIQLIPIKSIRDYDNVWINYAYVMSYRDYEGGLIVFFYDGTQIVANISIKTFRTQIERLNAIRDVKVKHFHC</sequence>
<proteinExistence type="predicted"/>
<dbReference type="InterPro" id="IPR010461">
    <property type="entry name" value="ComK"/>
</dbReference>
<evidence type="ECO:0000313" key="2">
    <source>
        <dbReference type="Proteomes" id="UP000620133"/>
    </source>
</evidence>
<dbReference type="EMBL" id="AP024412">
    <property type="protein sequence ID" value="BCR36570.1"/>
    <property type="molecule type" value="Genomic_DNA"/>
</dbReference>
<dbReference type="GO" id="GO:0030420">
    <property type="term" value="P:establishment of competence for transformation"/>
    <property type="evidence" value="ECO:0007669"/>
    <property type="project" value="InterPro"/>
</dbReference>
<evidence type="ECO:0008006" key="3">
    <source>
        <dbReference type="Google" id="ProtNLM"/>
    </source>
</evidence>
<dbReference type="RefSeq" id="WP_176239219.1">
    <property type="nucleotide sequence ID" value="NZ_AP024412.1"/>
</dbReference>
<accession>A0A7U9THT6</accession>
<reference evidence="1" key="1">
    <citation type="submission" date="2021-01" db="EMBL/GenBank/DDBJ databases">
        <title>Draft genome sequence of Acholeplasmataceae bacterium strain Mahy22.</title>
        <authorList>
            <person name="Watanabe M."/>
            <person name="Kojima H."/>
            <person name="Fukui M."/>
        </authorList>
    </citation>
    <scope>NUCLEOTIDE SEQUENCE</scope>
    <source>
        <strain evidence="1">Mahy22</strain>
    </source>
</reference>
<dbReference type="KEGG" id="manr:MPAN_014630"/>
<gene>
    <name evidence="1" type="ORF">MPAN_014630</name>
</gene>
<evidence type="ECO:0000313" key="1">
    <source>
        <dbReference type="EMBL" id="BCR36570.1"/>
    </source>
</evidence>
<dbReference type="Proteomes" id="UP000620133">
    <property type="component" value="Chromosome"/>
</dbReference>
<keyword evidence="2" id="KW-1185">Reference proteome</keyword>
<name>A0A7U9THT6_9MOLU</name>
<dbReference type="AlphaFoldDB" id="A0A7U9THT6"/>
<protein>
    <recommendedName>
        <fullName evidence="3">ComK family protein</fullName>
    </recommendedName>
</protein>
<organism evidence="1 2">
    <name type="scientific">Mariniplasma anaerobium</name>
    <dbReference type="NCBI Taxonomy" id="2735436"/>
    <lineage>
        <taxon>Bacteria</taxon>
        <taxon>Bacillati</taxon>
        <taxon>Mycoplasmatota</taxon>
        <taxon>Mollicutes</taxon>
        <taxon>Acholeplasmatales</taxon>
        <taxon>Acholeplasmataceae</taxon>
        <taxon>Mariniplasma</taxon>
    </lineage>
</organism>